<dbReference type="PANTHER" id="PTHR43400">
    <property type="entry name" value="FUMARATE REDUCTASE"/>
    <property type="match status" value="1"/>
</dbReference>
<comment type="caution">
    <text evidence="6">The sequence shown here is derived from an EMBL/GenBank/DDBJ whole genome shotgun (WGS) entry which is preliminary data.</text>
</comment>
<dbReference type="InterPro" id="IPR050315">
    <property type="entry name" value="FAD-oxidoreductase_2"/>
</dbReference>
<dbReference type="InterPro" id="IPR036188">
    <property type="entry name" value="FAD/NAD-bd_sf"/>
</dbReference>
<keyword evidence="3" id="KW-0274">FAD</keyword>
<keyword evidence="2" id="KW-0285">Flavoprotein</keyword>
<evidence type="ECO:0000256" key="4">
    <source>
        <dbReference type="ARBA" id="ARBA00023002"/>
    </source>
</evidence>
<feature type="domain" description="FAD-dependent oxidoreductase 2 FAD-binding" evidence="5">
    <location>
        <begin position="6"/>
        <end position="459"/>
    </location>
</feature>
<evidence type="ECO:0000313" key="7">
    <source>
        <dbReference type="Proteomes" id="UP000035489"/>
    </source>
</evidence>
<evidence type="ECO:0000259" key="5">
    <source>
        <dbReference type="Pfam" id="PF00890"/>
    </source>
</evidence>
<protein>
    <submittedName>
        <fullName evidence="6">Fumarate reductase</fullName>
    </submittedName>
</protein>
<evidence type="ECO:0000313" key="6">
    <source>
        <dbReference type="EMBL" id="KLK90516.1"/>
    </source>
</evidence>
<keyword evidence="7" id="KW-1185">Reference proteome</keyword>
<accession>A0A0H1R6R7</accession>
<comment type="cofactor">
    <cofactor evidence="1">
        <name>FAD</name>
        <dbReference type="ChEBI" id="CHEBI:57692"/>
    </cofactor>
</comment>
<dbReference type="Proteomes" id="UP000035489">
    <property type="component" value="Unassembled WGS sequence"/>
</dbReference>
<sequence>MIRTYDVIVAGCGIAGLSAAVSAAQGGAKVAVLERAPFEERGGNTRWTEAFLRMKNEHEVSDDFEEHFMANSGFHLDPSLVQETASPYEQWPSIVKSLSFTDPEIVATLAAQAGPTLQWMKQFGVTYSDMASYLITQSTTRISPVGGGWALLEALAKGADELGVEFFYETTAEELIQNEDGRIVGLRATSRESRNHRFMGAVVLACGGFEGNAEMQARYLGPASRYVRPVARGGYYNRGEGIRMGLAVGAAPCGDFTEYHAEPIDPRSGVSEPIVFMFPYGILVDQNGRRFIDEASDAVDAIYENISRVINRLPGGIAYAICDAGLDDVPNWQRTVRTDEKPYQADTLAQLAGQIGVSADNLERTVAEFNAATASGEFKPLEKDGLATRGLQPPKSNWARPIAKPPYRAWPISSANCFTFGGLRCNTSAQVVDHDGRVIPGLYAAGETMGIYYGRYTGATSVLRGAVYGRIAGIHAAENCKAQSAAIPEALP</sequence>
<dbReference type="PATRIC" id="fig|1225564.3.peg.6603"/>
<dbReference type="SUPFAM" id="SSF56425">
    <property type="entry name" value="Succinate dehydrogenase/fumarate reductase flavoprotein, catalytic domain"/>
    <property type="match status" value="1"/>
</dbReference>
<evidence type="ECO:0000256" key="2">
    <source>
        <dbReference type="ARBA" id="ARBA00022630"/>
    </source>
</evidence>
<dbReference type="InterPro" id="IPR027477">
    <property type="entry name" value="Succ_DH/fumarate_Rdtase_cat_sf"/>
</dbReference>
<dbReference type="RefSeq" id="WP_047191788.1">
    <property type="nucleotide sequence ID" value="NZ_LCYG01000081.1"/>
</dbReference>
<organism evidence="6 7">
    <name type="scientific">Microvirga vignae</name>
    <dbReference type="NCBI Taxonomy" id="1225564"/>
    <lineage>
        <taxon>Bacteria</taxon>
        <taxon>Pseudomonadati</taxon>
        <taxon>Pseudomonadota</taxon>
        <taxon>Alphaproteobacteria</taxon>
        <taxon>Hyphomicrobiales</taxon>
        <taxon>Methylobacteriaceae</taxon>
        <taxon>Microvirga</taxon>
    </lineage>
</organism>
<dbReference type="Gene3D" id="3.90.700.10">
    <property type="entry name" value="Succinate dehydrogenase/fumarate reductase flavoprotein, catalytic domain"/>
    <property type="match status" value="1"/>
</dbReference>
<dbReference type="Pfam" id="PF00890">
    <property type="entry name" value="FAD_binding_2"/>
    <property type="match status" value="1"/>
</dbReference>
<dbReference type="STRING" id="1225564.AA309_25240"/>
<dbReference type="InterPro" id="IPR003953">
    <property type="entry name" value="FAD-dep_OxRdtase_2_FAD-bd"/>
</dbReference>
<dbReference type="PANTHER" id="PTHR43400:SF7">
    <property type="entry name" value="FAD-DEPENDENT OXIDOREDUCTASE 2 FAD BINDING DOMAIN-CONTAINING PROTEIN"/>
    <property type="match status" value="1"/>
</dbReference>
<dbReference type="AlphaFoldDB" id="A0A0H1R6R7"/>
<dbReference type="GO" id="GO:0016491">
    <property type="term" value="F:oxidoreductase activity"/>
    <property type="evidence" value="ECO:0007669"/>
    <property type="project" value="UniProtKB-KW"/>
</dbReference>
<dbReference type="OrthoDB" id="3178130at2"/>
<reference evidence="6 7" key="1">
    <citation type="submission" date="2015-05" db="EMBL/GenBank/DDBJ databases">
        <title>Draft genome sequence of Microvirga vignae strain BR3299, a novel nitrogen fixing bacteria isolated from Brazil semi-aired region.</title>
        <authorList>
            <person name="Zilli J.E."/>
            <person name="Passos S.R."/>
            <person name="Leite J."/>
            <person name="Baldani J.I."/>
            <person name="Xavier G.R."/>
            <person name="Rumjaneck N.G."/>
            <person name="Simoes-Araujo J.L."/>
        </authorList>
    </citation>
    <scope>NUCLEOTIDE SEQUENCE [LARGE SCALE GENOMIC DNA]</scope>
    <source>
        <strain evidence="6 7">BR3299</strain>
    </source>
</reference>
<proteinExistence type="predicted"/>
<dbReference type="EMBL" id="LCYG01000081">
    <property type="protein sequence ID" value="KLK90516.1"/>
    <property type="molecule type" value="Genomic_DNA"/>
</dbReference>
<dbReference type="SUPFAM" id="SSF51905">
    <property type="entry name" value="FAD/NAD(P)-binding domain"/>
    <property type="match status" value="1"/>
</dbReference>
<dbReference type="Gene3D" id="3.50.50.60">
    <property type="entry name" value="FAD/NAD(P)-binding domain"/>
    <property type="match status" value="1"/>
</dbReference>
<name>A0A0H1R6R7_9HYPH</name>
<evidence type="ECO:0000256" key="1">
    <source>
        <dbReference type="ARBA" id="ARBA00001974"/>
    </source>
</evidence>
<gene>
    <name evidence="6" type="ORF">AA309_25240</name>
</gene>
<keyword evidence="4" id="KW-0560">Oxidoreductase</keyword>
<evidence type="ECO:0000256" key="3">
    <source>
        <dbReference type="ARBA" id="ARBA00022827"/>
    </source>
</evidence>